<dbReference type="EMBL" id="GQ229033">
    <property type="protein sequence ID" value="ACS92971.1"/>
    <property type="molecule type" value="mRNA"/>
</dbReference>
<dbReference type="InterPro" id="IPR009057">
    <property type="entry name" value="Homeodomain-like_sf"/>
</dbReference>
<dbReference type="Pfam" id="PF00046">
    <property type="entry name" value="Homeodomain"/>
    <property type="match status" value="1"/>
</dbReference>
<evidence type="ECO:0000313" key="10">
    <source>
        <dbReference type="EMBL" id="ACS92971.1"/>
    </source>
</evidence>
<evidence type="ECO:0000256" key="3">
    <source>
        <dbReference type="ARBA" id="ARBA00023155"/>
    </source>
</evidence>
<evidence type="ECO:0000256" key="6">
    <source>
        <dbReference type="RuleBase" id="RU000682"/>
    </source>
</evidence>
<dbReference type="FunFam" id="1.10.10.60:FF:000679">
    <property type="entry name" value="Homeobox protein aristaless"/>
    <property type="match status" value="1"/>
</dbReference>
<feature type="compositionally biased region" description="Polar residues" evidence="7">
    <location>
        <begin position="140"/>
        <end position="168"/>
    </location>
</feature>
<evidence type="ECO:0000259" key="9">
    <source>
        <dbReference type="PROSITE" id="PS50803"/>
    </source>
</evidence>
<proteinExistence type="evidence at transcript level"/>
<evidence type="ECO:0000256" key="1">
    <source>
        <dbReference type="ARBA" id="ARBA00004123"/>
    </source>
</evidence>
<feature type="domain" description="Homeobox" evidence="8">
    <location>
        <begin position="1"/>
        <end position="47"/>
    </location>
</feature>
<organism evidence="10">
    <name type="scientific">Ptychodera flava</name>
    <name type="common">Acorn worm</name>
    <dbReference type="NCBI Taxonomy" id="63121"/>
    <lineage>
        <taxon>Eukaryota</taxon>
        <taxon>Metazoa</taxon>
        <taxon>Hemichordata</taxon>
        <taxon>Enteropneusta</taxon>
        <taxon>Ptychoderidae</taxon>
        <taxon>Ptychodera</taxon>
    </lineage>
</organism>
<sequence length="247" mass="27168">LEELETAFAKTHYPDVFTREDLAMKINLTEARVQVWFQNRRAKWRKMERMKHDNQTENKTDDSTESDPGSKDNKPEESRDSPVISEPTSPPASPKSMSSDISVVSRSPVTTPPKSPIPTATNTTSSSAGSHRSPSPVDVVSQTSSSFRPTQTIMSSHESTQLISQPSTSFTGPRLNTCFLPDCTCTTVPTVANPAASPLTFLDPEQRNSSVAKLRMKAKQHTEHILKTAKFYHQGPSAKLHQPSGSC</sequence>
<evidence type="ECO:0000256" key="5">
    <source>
        <dbReference type="PROSITE-ProRule" id="PRU00108"/>
    </source>
</evidence>
<evidence type="ECO:0000259" key="8">
    <source>
        <dbReference type="PROSITE" id="PS50071"/>
    </source>
</evidence>
<evidence type="ECO:0000256" key="7">
    <source>
        <dbReference type="SAM" id="MobiDB-lite"/>
    </source>
</evidence>
<dbReference type="PROSITE" id="PS50071">
    <property type="entry name" value="HOMEOBOX_2"/>
    <property type="match status" value="1"/>
</dbReference>
<evidence type="ECO:0000256" key="2">
    <source>
        <dbReference type="ARBA" id="ARBA00023125"/>
    </source>
</evidence>
<feature type="region of interest" description="Disordered" evidence="7">
    <location>
        <begin position="44"/>
        <end position="168"/>
    </location>
</feature>
<keyword evidence="4 5" id="KW-0539">Nucleus</keyword>
<dbReference type="PANTHER" id="PTHR24329:SF543">
    <property type="entry name" value="FI01017P-RELATED"/>
    <property type="match status" value="1"/>
</dbReference>
<feature type="DNA-binding region" description="Homeobox" evidence="5">
    <location>
        <begin position="3"/>
        <end position="48"/>
    </location>
</feature>
<feature type="compositionally biased region" description="Basic and acidic residues" evidence="7">
    <location>
        <begin position="45"/>
        <end position="80"/>
    </location>
</feature>
<dbReference type="PROSITE" id="PS50803">
    <property type="entry name" value="OAR"/>
    <property type="match status" value="1"/>
</dbReference>
<dbReference type="CDD" id="cd00086">
    <property type="entry name" value="homeodomain"/>
    <property type="match status" value="1"/>
</dbReference>
<dbReference type="InterPro" id="IPR001356">
    <property type="entry name" value="HD"/>
</dbReference>
<dbReference type="InterPro" id="IPR017970">
    <property type="entry name" value="Homeobox_CS"/>
</dbReference>
<feature type="compositionally biased region" description="Low complexity" evidence="7">
    <location>
        <begin position="94"/>
        <end position="109"/>
    </location>
</feature>
<evidence type="ECO:0000256" key="4">
    <source>
        <dbReference type="ARBA" id="ARBA00023242"/>
    </source>
</evidence>
<dbReference type="Gene3D" id="1.10.10.60">
    <property type="entry name" value="Homeodomain-like"/>
    <property type="match status" value="1"/>
</dbReference>
<reference evidence="10" key="1">
    <citation type="journal article" date="2009" name="Curr. Biol.">
        <title>Centralization of the deuterostome nervous system predates chordates.</title>
        <authorList>
            <person name="Nomaksteinsky M."/>
            <person name="Rottinger E."/>
            <person name="Dufour H.D."/>
            <person name="Chettouh Z."/>
            <person name="Lowe C.J."/>
            <person name="Martindale M.Q."/>
            <person name="Brunet J.-F."/>
        </authorList>
    </citation>
    <scope>NUCLEOTIDE SEQUENCE</scope>
</reference>
<feature type="non-terminal residue" evidence="10">
    <location>
        <position position="1"/>
    </location>
</feature>
<dbReference type="GO" id="GO:0005634">
    <property type="term" value="C:nucleus"/>
    <property type="evidence" value="ECO:0007669"/>
    <property type="project" value="UniProtKB-SubCell"/>
</dbReference>
<name>C6KIE0_PTYFL</name>
<feature type="domain" description="OAR" evidence="9">
    <location>
        <begin position="209"/>
        <end position="222"/>
    </location>
</feature>
<dbReference type="PANTHER" id="PTHR24329">
    <property type="entry name" value="HOMEOBOX PROTEIN ARISTALESS"/>
    <property type="match status" value="1"/>
</dbReference>
<dbReference type="SMART" id="SM00389">
    <property type="entry name" value="HOX"/>
    <property type="match status" value="1"/>
</dbReference>
<dbReference type="InterPro" id="IPR003654">
    <property type="entry name" value="OAR_dom"/>
</dbReference>
<keyword evidence="2 5" id="KW-0238">DNA-binding</keyword>
<dbReference type="AlphaFoldDB" id="C6KIE0"/>
<dbReference type="InterPro" id="IPR050649">
    <property type="entry name" value="Paired_Homeobox_TFs"/>
</dbReference>
<accession>C6KIE0</accession>
<dbReference type="Pfam" id="PF03826">
    <property type="entry name" value="OAR"/>
    <property type="match status" value="1"/>
</dbReference>
<comment type="subcellular location">
    <subcellularLocation>
        <location evidence="1 5 6">Nucleus</location>
    </subcellularLocation>
</comment>
<protein>
    <submittedName>
        <fullName evidence="10">Drg11</fullName>
    </submittedName>
</protein>
<dbReference type="GO" id="GO:0000981">
    <property type="term" value="F:DNA-binding transcription factor activity, RNA polymerase II-specific"/>
    <property type="evidence" value="ECO:0007669"/>
    <property type="project" value="InterPro"/>
</dbReference>
<dbReference type="PROSITE" id="PS00027">
    <property type="entry name" value="HOMEOBOX_1"/>
    <property type="match status" value="1"/>
</dbReference>
<dbReference type="SUPFAM" id="SSF46689">
    <property type="entry name" value="Homeodomain-like"/>
    <property type="match status" value="1"/>
</dbReference>
<dbReference type="GO" id="GO:0000977">
    <property type="term" value="F:RNA polymerase II transcription regulatory region sequence-specific DNA binding"/>
    <property type="evidence" value="ECO:0007669"/>
    <property type="project" value="TreeGrafter"/>
</dbReference>
<feature type="compositionally biased region" description="Low complexity" evidence="7">
    <location>
        <begin position="119"/>
        <end position="135"/>
    </location>
</feature>
<keyword evidence="3 5" id="KW-0371">Homeobox</keyword>